<accession>A0A371DG61</accession>
<keyword evidence="2" id="KW-1185">Reference proteome</keyword>
<sequence>MACNLPCTTCSGCSEPCGQHTPVVVGPACYLSGQVFSEKYARTHPTLQIYERAIDELLTFEREGGRTTHGHCKMVGSGM</sequence>
<gene>
    <name evidence="1" type="ORF">OH76DRAFT_1401412</name>
</gene>
<proteinExistence type="predicted"/>
<evidence type="ECO:0000313" key="1">
    <source>
        <dbReference type="EMBL" id="RDX51530.1"/>
    </source>
</evidence>
<dbReference type="AlphaFoldDB" id="A0A371DG61"/>
<protein>
    <submittedName>
        <fullName evidence="1">Uncharacterized protein</fullName>
    </submittedName>
</protein>
<reference evidence="1 2" key="1">
    <citation type="journal article" date="2018" name="Biotechnol. Biofuels">
        <title>Integrative visual omics of the white-rot fungus Polyporus brumalis exposes the biotechnological potential of its oxidative enzymes for delignifying raw plant biomass.</title>
        <authorList>
            <person name="Miyauchi S."/>
            <person name="Rancon A."/>
            <person name="Drula E."/>
            <person name="Hage H."/>
            <person name="Chaduli D."/>
            <person name="Favel A."/>
            <person name="Grisel S."/>
            <person name="Henrissat B."/>
            <person name="Herpoel-Gimbert I."/>
            <person name="Ruiz-Duenas F.J."/>
            <person name="Chevret D."/>
            <person name="Hainaut M."/>
            <person name="Lin J."/>
            <person name="Wang M."/>
            <person name="Pangilinan J."/>
            <person name="Lipzen A."/>
            <person name="Lesage-Meessen L."/>
            <person name="Navarro D."/>
            <person name="Riley R."/>
            <person name="Grigoriev I.V."/>
            <person name="Zhou S."/>
            <person name="Raouche S."/>
            <person name="Rosso M.N."/>
        </authorList>
    </citation>
    <scope>NUCLEOTIDE SEQUENCE [LARGE SCALE GENOMIC DNA]</scope>
    <source>
        <strain evidence="1 2">BRFM 1820</strain>
    </source>
</reference>
<dbReference type="Proteomes" id="UP000256964">
    <property type="component" value="Unassembled WGS sequence"/>
</dbReference>
<dbReference type="EMBL" id="KZ857394">
    <property type="protein sequence ID" value="RDX51530.1"/>
    <property type="molecule type" value="Genomic_DNA"/>
</dbReference>
<evidence type="ECO:0000313" key="2">
    <source>
        <dbReference type="Proteomes" id="UP000256964"/>
    </source>
</evidence>
<organism evidence="1 2">
    <name type="scientific">Lentinus brumalis</name>
    <dbReference type="NCBI Taxonomy" id="2498619"/>
    <lineage>
        <taxon>Eukaryota</taxon>
        <taxon>Fungi</taxon>
        <taxon>Dikarya</taxon>
        <taxon>Basidiomycota</taxon>
        <taxon>Agaricomycotina</taxon>
        <taxon>Agaricomycetes</taxon>
        <taxon>Polyporales</taxon>
        <taxon>Polyporaceae</taxon>
        <taxon>Lentinus</taxon>
    </lineage>
</organism>
<feature type="non-terminal residue" evidence="1">
    <location>
        <position position="79"/>
    </location>
</feature>
<name>A0A371DG61_9APHY</name>